<evidence type="ECO:0000313" key="1">
    <source>
        <dbReference type="EMBL" id="AEV51836.1"/>
    </source>
</evidence>
<dbReference type="EMBL" id="JN116822">
    <property type="protein sequence ID" value="AEV51836.1"/>
    <property type="molecule type" value="Genomic_DNA"/>
</dbReference>
<name>G9FGU7_9CAUD</name>
<dbReference type="RefSeq" id="YP_005087026.1">
    <property type="nucleotide sequence ID" value="NC_016651.1"/>
</dbReference>
<keyword evidence="2" id="KW-1185">Reference proteome</keyword>
<dbReference type="Gene3D" id="3.40.50.300">
    <property type="entry name" value="P-loop containing nucleotide triphosphate hydrolases"/>
    <property type="match status" value="1"/>
</dbReference>
<accession>G9FGU7</accession>
<protein>
    <submittedName>
        <fullName evidence="1">Terminase large subunit</fullName>
    </submittedName>
</protein>
<dbReference type="Proteomes" id="UP000005428">
    <property type="component" value="Segment"/>
</dbReference>
<dbReference type="OrthoDB" id="7954at10239"/>
<gene>
    <name evidence="1" type="primary">terL</name>
</gene>
<sequence>MPWQHDAARLIGEVDGDGRHAWSTVVITVPRQSGKTTLIGANDCHRCMSKKRAKVWRTAQTGQDARKKWLEVVEAFKASELAPLVTVKKTNGSEGMFFVNGSSLRPFPPTEDSLHGEQSDLVDIDEGWSFDAAEGDMLIQAIEPTQATRPGAQTVIVSTMGTAKSTWFHDLVDKGRSGADGVALVDYGIADDVDPTDIDAVAAAHPAYGFTIDRRALVKALGVMGPSGFARAYGNRPTATRERLLPAQLIDAAFAAAEPIPDSAVVAFGAAVAYDRTSSVIVAVAQTGPDVFTVEVIDARPGVAWVAERLHRLATTHRNAAVVVDRTGPAGSVADAYERLDPHGRNPLAPFTVRDLANTTADLLDRVAMTPPTIRFAESSVMRTAFDVATLRQVGDGRIWSRRGSAGSVAPLEAATLGLFGIRANTRPDIAPAIRF</sequence>
<reference evidence="1 2" key="1">
    <citation type="submission" date="2011-06" db="EMBL/GenBank/DDBJ databases">
        <title>Small but sufficient: a novel Rhodococcus phage RRH1.</title>
        <authorList>
            <person name="Petrovski S."/>
        </authorList>
    </citation>
    <scope>NUCLEOTIDE SEQUENCE [LARGE SCALE GENOMIC DNA]</scope>
</reference>
<organism evidence="1 2">
    <name type="scientific">Rhodococcus phage RRH1</name>
    <dbReference type="NCBI Taxonomy" id="1109717"/>
    <lineage>
        <taxon>Viruses</taxon>
        <taxon>Duplodnaviria</taxon>
        <taxon>Heunggongvirae</taxon>
        <taxon>Uroviricota</taxon>
        <taxon>Caudoviricetes</taxon>
        <taxon>Caudoviricetes incertae sedis</taxon>
        <taxon>Edwardsroadvirus</taxon>
        <taxon>Edwardsroadvirus RRH1</taxon>
    </lineage>
</organism>
<dbReference type="Pfam" id="PF03237">
    <property type="entry name" value="Terminase_6N"/>
    <property type="match status" value="1"/>
</dbReference>
<evidence type="ECO:0000313" key="2">
    <source>
        <dbReference type="Proteomes" id="UP000005428"/>
    </source>
</evidence>
<proteinExistence type="predicted"/>
<dbReference type="GeneID" id="11537937"/>
<dbReference type="KEGG" id="vg:11537937"/>
<dbReference type="InterPro" id="IPR027417">
    <property type="entry name" value="P-loop_NTPase"/>
</dbReference>